<evidence type="ECO:0000313" key="3">
    <source>
        <dbReference type="Proteomes" id="UP000676885"/>
    </source>
</evidence>
<gene>
    <name evidence="2" type="ORF">KKR91_06035</name>
</gene>
<dbReference type="AlphaFoldDB" id="A0A975R242"/>
<feature type="transmembrane region" description="Helical" evidence="1">
    <location>
        <begin position="7"/>
        <end position="26"/>
    </location>
</feature>
<keyword evidence="1" id="KW-0472">Membrane</keyword>
<evidence type="ECO:0008006" key="4">
    <source>
        <dbReference type="Google" id="ProtNLM"/>
    </source>
</evidence>
<keyword evidence="1" id="KW-0812">Transmembrane</keyword>
<evidence type="ECO:0000313" key="2">
    <source>
        <dbReference type="EMBL" id="QWC11134.1"/>
    </source>
</evidence>
<evidence type="ECO:0000256" key="1">
    <source>
        <dbReference type="SAM" id="Phobius"/>
    </source>
</evidence>
<dbReference type="RefSeq" id="WP_210230652.1">
    <property type="nucleotide sequence ID" value="NZ_CP076022.1"/>
</dbReference>
<protein>
    <recommendedName>
        <fullName evidence="4">DUF2530 domain-containing protein</fullName>
    </recommendedName>
</protein>
<keyword evidence="3" id="KW-1185">Reference proteome</keyword>
<dbReference type="KEGG" id="ajg:KKR91_06035"/>
<name>A0A975R242_9MICC</name>
<accession>A0A975R242</accession>
<proteinExistence type="predicted"/>
<reference evidence="2 3" key="1">
    <citation type="submission" date="2021-05" db="EMBL/GenBank/DDBJ databases">
        <title>Novel species in genus Arthrobacter.</title>
        <authorList>
            <person name="Zhang G."/>
        </authorList>
    </citation>
    <scope>NUCLEOTIDE SEQUENCE [LARGE SCALE GENOMIC DNA]</scope>
    <source>
        <strain evidence="3">zg-ZUI227</strain>
    </source>
</reference>
<feature type="transmembrane region" description="Helical" evidence="1">
    <location>
        <begin position="32"/>
        <end position="51"/>
    </location>
</feature>
<dbReference type="EMBL" id="CP076022">
    <property type="protein sequence ID" value="QWC11134.1"/>
    <property type="molecule type" value="Genomic_DNA"/>
</dbReference>
<keyword evidence="1" id="KW-1133">Transmembrane helix</keyword>
<dbReference type="Proteomes" id="UP000676885">
    <property type="component" value="Chromosome"/>
</dbReference>
<organism evidence="2 3">
    <name type="scientific">Arthrobacter jiangjiafuii</name>
    <dbReference type="NCBI Taxonomy" id="2817475"/>
    <lineage>
        <taxon>Bacteria</taxon>
        <taxon>Bacillati</taxon>
        <taxon>Actinomycetota</taxon>
        <taxon>Actinomycetes</taxon>
        <taxon>Micrococcales</taxon>
        <taxon>Micrococcaceae</taxon>
        <taxon>Arthrobacter</taxon>
    </lineage>
</organism>
<sequence>MSSPQALALAWLALGLGWLAIWLFPVGDGDPFQLVMSVVSLALATGWFVLWRRARRRSAVGGSDPDEAAHNP</sequence>